<accession>A0A915JTK6</accession>
<dbReference type="AlphaFoldDB" id="A0A915JTK6"/>
<name>A0A915JTK6_ROMCU</name>
<proteinExistence type="predicted"/>
<feature type="compositionally biased region" description="Polar residues" evidence="1">
    <location>
        <begin position="53"/>
        <end position="63"/>
    </location>
</feature>
<dbReference type="WBParaSite" id="nRc.2.0.1.t29152-RA">
    <property type="protein sequence ID" value="nRc.2.0.1.t29152-RA"/>
    <property type="gene ID" value="nRc.2.0.1.g29152"/>
</dbReference>
<feature type="region of interest" description="Disordered" evidence="1">
    <location>
        <begin position="44"/>
        <end position="63"/>
    </location>
</feature>
<evidence type="ECO:0000256" key="1">
    <source>
        <dbReference type="SAM" id="MobiDB-lite"/>
    </source>
</evidence>
<protein>
    <submittedName>
        <fullName evidence="3">Uncharacterized protein</fullName>
    </submittedName>
</protein>
<reference evidence="3" key="1">
    <citation type="submission" date="2022-11" db="UniProtKB">
        <authorList>
            <consortium name="WormBaseParasite"/>
        </authorList>
    </citation>
    <scope>IDENTIFICATION</scope>
</reference>
<sequence>MIKMTAPPTAEILHFYVQIARPFPQRRFHGELEGGQRLNFATFRTEQGHQRRQPLTASAQSKK</sequence>
<evidence type="ECO:0000313" key="2">
    <source>
        <dbReference type="Proteomes" id="UP000887565"/>
    </source>
</evidence>
<evidence type="ECO:0000313" key="3">
    <source>
        <dbReference type="WBParaSite" id="nRc.2.0.1.t29152-RA"/>
    </source>
</evidence>
<dbReference type="Proteomes" id="UP000887565">
    <property type="component" value="Unplaced"/>
</dbReference>
<organism evidence="2 3">
    <name type="scientific">Romanomermis culicivorax</name>
    <name type="common">Nematode worm</name>
    <dbReference type="NCBI Taxonomy" id="13658"/>
    <lineage>
        <taxon>Eukaryota</taxon>
        <taxon>Metazoa</taxon>
        <taxon>Ecdysozoa</taxon>
        <taxon>Nematoda</taxon>
        <taxon>Enoplea</taxon>
        <taxon>Dorylaimia</taxon>
        <taxon>Mermithida</taxon>
        <taxon>Mermithoidea</taxon>
        <taxon>Mermithidae</taxon>
        <taxon>Romanomermis</taxon>
    </lineage>
</organism>
<keyword evidence="2" id="KW-1185">Reference proteome</keyword>